<dbReference type="InterPro" id="IPR056823">
    <property type="entry name" value="TEN-like_YD-shell"/>
</dbReference>
<evidence type="ECO:0000256" key="1">
    <source>
        <dbReference type="ARBA" id="ARBA00022737"/>
    </source>
</evidence>
<protein>
    <submittedName>
        <fullName evidence="3">RHS repeat protein</fullName>
    </submittedName>
</protein>
<dbReference type="InterPro" id="IPR031325">
    <property type="entry name" value="RHS_repeat"/>
</dbReference>
<dbReference type="PANTHER" id="PTHR32305">
    <property type="match status" value="1"/>
</dbReference>
<dbReference type="InterPro" id="IPR006530">
    <property type="entry name" value="YD"/>
</dbReference>
<dbReference type="NCBIfam" id="TIGR03696">
    <property type="entry name" value="Rhs_assc_core"/>
    <property type="match status" value="1"/>
</dbReference>
<name>A0A4S4CA72_9BACL</name>
<evidence type="ECO:0000313" key="3">
    <source>
        <dbReference type="EMBL" id="THF82730.1"/>
    </source>
</evidence>
<sequence length="1960" mass="217407">MISSSLKRLVSLLLIGVILLSTMEMTTANLALAEDDASPFEGTEAIQDTVTIEAAIMNQFNVTEVFLQQQIEAGYTLNQINSALWKAQLDNISYEEAVRALFPVALNLSQSATGAVYNQLPAMSGKPNPIRVLTEEEFSVASVIYEASTEDSSVDSSVEDATYGHSQGLQSLAMEEPPILENPPVYNMTSISKAPYSVGDNGESYSTLSGGMSITQSDMQLPGRGGLSFALTRQYTSEASQFYDMTYEATTYPYTVYYYAVVFSGILRPILTQYNLKYKENKWVQQDNDSDGAVDYETSILESSTVTYNSYDTEAAALAAKASGVKYPSTMPADSLYMTDYRTSSTTTSFPASIYRAQNGYSGNLYKTGSPFVSSGSYTAAASRTETDTCTTTLAGQYNSQGVWSATGTATSCPLSKTYDSGGFTGTLNRVDTIIKKECPSPSPQYAGYTCTKEWQAQYSGTVTKPASDTRVYRQNYDGYIQKPADNSQGTTKYGAWTSSNGIRWRYAYQISGSPWIETSSYEGAGSPALLSSNYYSSYTDALAYQSTIQANSYIDTDGTYKYYVSSEPNATIVSVPVGSSSYTTYSNKTTIPLEEQLYPIGKGWSWQLPYLVMKDGKTFVHLADGGTYQVEGSQLKGYAWQGLSFNTDTSVTVNGEASQYVLTSADGNMKQHFTADGRLLQVSDAHSNTLRFSYSDNANYGRKLLSHVTDIIGNSIDITYSASEVVLTNGEQTVTYKKHTEQGKELLDSVTDVAGRKTVYSYTLASAQFNLMADYADRAMSNPYALLTGIQHPTGAVSQYNYESTPVKRYTGTSSYNQVYRLQSRYDQLLYEGGQTETYNRKTFSYGNSDMGSSYNEDISFSVTVDSGLNQATYTYGKDYIDDVTPVQFYLNRQVEAANGLSKITDYTYGKKVGANTYSAPAPTTITASNNLNSDVLTTAYSYDDYGNVTSETAPNGANTLYTYDNKHLIQSISEPIDQNRRNYTAFTRNSFGDVTQIVVRANDQNGAAINQVSYPEIDSYGNVKSQIVQNNGKNIATTFEYSDLYLSAFMTRQSVVVTDADGHASTIANKATYDSLSGQVKTWTDGNNHSTEYEYDALGRVIQVTQPGNKIVTAAYDDTNNTVVVTDEVGIQTKTTWNALGLKVEEGIYDSQGYKAKLRYGYDDYGRLIWSENAKGYRTYYGYDNWGRLTTTVYADQSLETVIYDDASRSVTNVDGAGNKMFYGYNTLGQLVTVDELNVGDAASVRVESSVYDAISGQVVRRTDAKSQNTYYSYDMWNNLSSVTNAKNETTSYQYDWLGNMTGITNPDSSQKTKLYDEIGRLIKSTDQAGAAEKRFYDANGNLTRVVDRNGNEVNYQYDSRDRLTGQISTDKTVGYGYDDAGKRLWMTDSIGETQYTYDAYTGQLTEKEYPDGLQLTVDQYDLNGNRIQMTDPFGGVLSYTYDARDRLHSVGTDSSNADAVYSYTGNGLLSQKASGNGIVSSYSYKGQLLKELTQFTPVETVNELKYGYDDNKNISERIQNGQLDSYAYDELNRIAAASVGESYTYDMRGNRLTLETMVLPDIREMTNEFNIENELIEVTTSGSTVNYRYDGDGLLVERIENGETTRYYYDGDQIIAEAKVVNGVPELKARYIRGNQLEAIQYSSGEKAYVLHNGHGDIVELRGSSGALLNSYEYDMWGTPAAEQESVYNPFRYSGELWDSTTRLQYLRARWYDPSIGRFMNEDTYEGQIDNPLTLNLYTYTANNPLRYTDPSGHCFTEWLGKKYCEAALDSVKDSIINSWDNVSGYTQSQWNELVKIHSSWGSAVDYWTFGKVSEIKDYIEVSKEKPMSVEQWAMAGFLFSELSPQGKGGGIAAKGLMDSGVIRFTQDSISKVFKNGVNLDDTIKALKSGVLDPNDLPEIRIFNMNGNWFTLDNRRLYAAQQAGTQIKYVLATLEEITKDAWKFTTKNEGVSIKVRG</sequence>
<evidence type="ECO:0000313" key="4">
    <source>
        <dbReference type="Proteomes" id="UP000310636"/>
    </source>
</evidence>
<dbReference type="Pfam" id="PF25023">
    <property type="entry name" value="TEN_YD-shell"/>
    <property type="match status" value="3"/>
</dbReference>
<accession>A0A4S4CA72</accession>
<dbReference type="Proteomes" id="UP000310636">
    <property type="component" value="Unassembled WGS sequence"/>
</dbReference>
<dbReference type="InterPro" id="IPR022385">
    <property type="entry name" value="Rhs_assc_core"/>
</dbReference>
<keyword evidence="4" id="KW-1185">Reference proteome</keyword>
<dbReference type="Pfam" id="PF05593">
    <property type="entry name" value="RHS_repeat"/>
    <property type="match status" value="2"/>
</dbReference>
<feature type="domain" description="Teneurin-like YD-shell" evidence="2">
    <location>
        <begin position="1484"/>
        <end position="1748"/>
    </location>
</feature>
<gene>
    <name evidence="3" type="ORF">E6C55_06620</name>
</gene>
<dbReference type="Gene3D" id="2.180.10.10">
    <property type="entry name" value="RHS repeat-associated core"/>
    <property type="match status" value="4"/>
</dbReference>
<dbReference type="EMBL" id="SSOB01000006">
    <property type="protein sequence ID" value="THF82730.1"/>
    <property type="molecule type" value="Genomic_DNA"/>
</dbReference>
<comment type="caution">
    <text evidence="3">The sequence shown here is derived from an EMBL/GenBank/DDBJ whole genome shotgun (WGS) entry which is preliminary data.</text>
</comment>
<keyword evidence="1" id="KW-0677">Repeat</keyword>
<dbReference type="NCBIfam" id="TIGR01643">
    <property type="entry name" value="YD_repeat_2x"/>
    <property type="match status" value="4"/>
</dbReference>
<dbReference type="InterPro" id="IPR050708">
    <property type="entry name" value="T6SS_VgrG/RHS"/>
</dbReference>
<feature type="domain" description="Teneurin-like YD-shell" evidence="2">
    <location>
        <begin position="1257"/>
        <end position="1395"/>
    </location>
</feature>
<organism evidence="3 4">
    <name type="scientific">Cohnella fermenti</name>
    <dbReference type="NCBI Taxonomy" id="2565925"/>
    <lineage>
        <taxon>Bacteria</taxon>
        <taxon>Bacillati</taxon>
        <taxon>Bacillota</taxon>
        <taxon>Bacilli</taxon>
        <taxon>Bacillales</taxon>
        <taxon>Paenibacillaceae</taxon>
        <taxon>Cohnella</taxon>
    </lineage>
</organism>
<feature type="domain" description="Teneurin-like YD-shell" evidence="2">
    <location>
        <begin position="1084"/>
        <end position="1215"/>
    </location>
</feature>
<reference evidence="3 4" key="1">
    <citation type="submission" date="2019-04" db="EMBL/GenBank/DDBJ databases">
        <title>Cohnella sp. nov. isolated from preserved vegetables.</title>
        <authorList>
            <person name="Lin S.-Y."/>
            <person name="Hung M.-H."/>
            <person name="Young C.-C."/>
        </authorList>
    </citation>
    <scope>NUCLEOTIDE SEQUENCE [LARGE SCALE GENOMIC DNA]</scope>
    <source>
        <strain evidence="3 4">CC-MHH1044</strain>
    </source>
</reference>
<proteinExistence type="predicted"/>
<dbReference type="OrthoDB" id="41445at2"/>
<evidence type="ECO:0000259" key="2">
    <source>
        <dbReference type="Pfam" id="PF25023"/>
    </source>
</evidence>
<dbReference type="PANTHER" id="PTHR32305:SF15">
    <property type="entry name" value="PROTEIN RHSA-RELATED"/>
    <property type="match status" value="1"/>
</dbReference>